<dbReference type="Pfam" id="PF02268">
    <property type="entry name" value="TFIIA_gamma_N"/>
    <property type="match status" value="1"/>
</dbReference>
<dbReference type="Proteomes" id="UP000729913">
    <property type="component" value="Unassembled WGS sequence"/>
</dbReference>
<evidence type="ECO:0000313" key="10">
    <source>
        <dbReference type="Proteomes" id="UP000729913"/>
    </source>
</evidence>
<reference evidence="9" key="1">
    <citation type="submission" date="2020-03" db="EMBL/GenBank/DDBJ databases">
        <authorList>
            <person name="Chebbi M.A."/>
            <person name="Drezen J.M."/>
        </authorList>
    </citation>
    <scope>NUCLEOTIDE SEQUENCE</scope>
    <source>
        <tissue evidence="9">Whole body</tissue>
    </source>
</reference>
<feature type="domain" description="Transcription initiation factor IIA gamma subunit N-terminal" evidence="7">
    <location>
        <begin position="2"/>
        <end position="48"/>
    </location>
</feature>
<comment type="similarity">
    <text evidence="2 6">Belongs to the TFIIA subunit 2 family.</text>
</comment>
<dbReference type="Pfam" id="PF02751">
    <property type="entry name" value="TFIIA_gamma_C"/>
    <property type="match status" value="1"/>
</dbReference>
<name>A0A8J5R711_9HYME</name>
<sequence>MSYQLYRNTTIGNALQDALDILVLSEQLTNEQASKILLQFDKSINRVLATTNRSYVSFKAGKLGYYRFCDNVWTFKLKDVEFRGTDEEATFYCVKVVACDGKKPENIYTNNENL</sequence>
<comment type="caution">
    <text evidence="9">The sequence shown here is derived from an EMBL/GenBank/DDBJ whole genome shotgun (WGS) entry which is preliminary data.</text>
</comment>
<evidence type="ECO:0000259" key="8">
    <source>
        <dbReference type="Pfam" id="PF02751"/>
    </source>
</evidence>
<gene>
    <name evidence="9" type="ORF">G9C98_002083</name>
</gene>
<evidence type="ECO:0000256" key="1">
    <source>
        <dbReference type="ARBA" id="ARBA00004123"/>
    </source>
</evidence>
<evidence type="ECO:0000313" key="9">
    <source>
        <dbReference type="EMBL" id="KAG8041095.1"/>
    </source>
</evidence>
<dbReference type="EMBL" id="JAAOIC020000019">
    <property type="protein sequence ID" value="KAG8041095.1"/>
    <property type="molecule type" value="Genomic_DNA"/>
</dbReference>
<evidence type="ECO:0000256" key="6">
    <source>
        <dbReference type="PIRNR" id="PIRNR009415"/>
    </source>
</evidence>
<dbReference type="OrthoDB" id="586585at2759"/>
<keyword evidence="5 6" id="KW-0539">Nucleus</keyword>
<dbReference type="InterPro" id="IPR003194">
    <property type="entry name" value="TFIIA_gsu"/>
</dbReference>
<keyword evidence="4 6" id="KW-0804">Transcription</keyword>
<keyword evidence="10" id="KW-1185">Reference proteome</keyword>
<dbReference type="AlphaFoldDB" id="A0A8J5R711"/>
<evidence type="ECO:0000256" key="2">
    <source>
        <dbReference type="ARBA" id="ARBA00007675"/>
    </source>
</evidence>
<dbReference type="InterPro" id="IPR015871">
    <property type="entry name" value="TFIIA_gsu_C"/>
</dbReference>
<dbReference type="GO" id="GO:0006367">
    <property type="term" value="P:transcription initiation at RNA polymerase II promoter"/>
    <property type="evidence" value="ECO:0007669"/>
    <property type="project" value="InterPro"/>
</dbReference>
<dbReference type="GO" id="GO:0005672">
    <property type="term" value="C:transcription factor TFIIA complex"/>
    <property type="evidence" value="ECO:0007669"/>
    <property type="project" value="InterPro"/>
</dbReference>
<dbReference type="PIRSF" id="PIRSF009415">
    <property type="entry name" value="Hum_TFIIA_gamma"/>
    <property type="match status" value="1"/>
</dbReference>
<dbReference type="CDD" id="cd10014">
    <property type="entry name" value="TFIIA_gamma_C"/>
    <property type="match status" value="1"/>
</dbReference>
<evidence type="ECO:0000256" key="4">
    <source>
        <dbReference type="ARBA" id="ARBA00023163"/>
    </source>
</evidence>
<accession>A0A8J5R711</accession>
<dbReference type="PANTHER" id="PTHR10966">
    <property type="entry name" value="TRANSCRIPTION INITIATION FACTOR IIA SUBUNIT 2"/>
    <property type="match status" value="1"/>
</dbReference>
<keyword evidence="3 6" id="KW-0805">Transcription regulation</keyword>
<evidence type="ECO:0000259" key="7">
    <source>
        <dbReference type="Pfam" id="PF02268"/>
    </source>
</evidence>
<feature type="domain" description="Transcription initiation factor IIA gamma subunit C-terminal" evidence="8">
    <location>
        <begin position="61"/>
        <end position="101"/>
    </location>
</feature>
<proteinExistence type="inferred from homology"/>
<evidence type="ECO:0000256" key="5">
    <source>
        <dbReference type="ARBA" id="ARBA00023242"/>
    </source>
</evidence>
<reference evidence="9" key="2">
    <citation type="submission" date="2021-04" db="EMBL/GenBank/DDBJ databases">
        <title>Genome-wide patterns of bracovirus chromosomal integration into multiple host tissues during parasitism.</title>
        <authorList>
            <person name="Chebbi M.A.C."/>
        </authorList>
    </citation>
    <scope>NUCLEOTIDE SEQUENCE</scope>
    <source>
        <tissue evidence="9">Whole body</tissue>
    </source>
</reference>
<protein>
    <recommendedName>
        <fullName evidence="6">Transcription initiation factor IIA subunit 2</fullName>
    </recommendedName>
</protein>
<organism evidence="9 10">
    <name type="scientific">Cotesia typhae</name>
    <dbReference type="NCBI Taxonomy" id="2053667"/>
    <lineage>
        <taxon>Eukaryota</taxon>
        <taxon>Metazoa</taxon>
        <taxon>Ecdysozoa</taxon>
        <taxon>Arthropoda</taxon>
        <taxon>Hexapoda</taxon>
        <taxon>Insecta</taxon>
        <taxon>Pterygota</taxon>
        <taxon>Neoptera</taxon>
        <taxon>Endopterygota</taxon>
        <taxon>Hymenoptera</taxon>
        <taxon>Apocrita</taxon>
        <taxon>Ichneumonoidea</taxon>
        <taxon>Braconidae</taxon>
        <taxon>Microgastrinae</taxon>
        <taxon>Cotesia</taxon>
    </lineage>
</organism>
<evidence type="ECO:0000256" key="3">
    <source>
        <dbReference type="ARBA" id="ARBA00023015"/>
    </source>
</evidence>
<dbReference type="FunFam" id="1.10.287.190:FF:000001">
    <property type="entry name" value="Transcription initiation factor IIA subunit 2"/>
    <property type="match status" value="1"/>
</dbReference>
<dbReference type="InterPro" id="IPR015872">
    <property type="entry name" value="TFIIA_gsu_N"/>
</dbReference>
<comment type="subcellular location">
    <subcellularLocation>
        <location evidence="1 6">Nucleus</location>
    </subcellularLocation>
</comment>
<dbReference type="CDD" id="cd10145">
    <property type="entry name" value="TFIIA_gamma_N"/>
    <property type="match status" value="1"/>
</dbReference>
<comment type="function">
    <text evidence="6">TFIIA is a component of the transcription machinery of RNA polymerase II and plays an important role in transcriptional activation.</text>
</comment>